<proteinExistence type="predicted"/>
<comment type="caution">
    <text evidence="3">The sequence shown here is derived from an EMBL/GenBank/DDBJ whole genome shotgun (WGS) entry which is preliminary data.</text>
</comment>
<keyword evidence="4" id="KW-1185">Reference proteome</keyword>
<feature type="transmembrane region" description="Helical" evidence="2">
    <location>
        <begin position="16"/>
        <end position="37"/>
    </location>
</feature>
<gene>
    <name evidence="3" type="ORF">TM35_000111410</name>
</gene>
<dbReference type="OrthoDB" id="270381at2759"/>
<keyword evidence="2" id="KW-0812">Transmembrane</keyword>
<dbReference type="VEuPathDB" id="TriTrypDB:TM35_000111410"/>
<name>A0A1X0NY60_9TRYP</name>
<sequence>MFISDGYLQSLTSVPYTLFSITLPWFFLVLYVVYYYIKRPREFSTTAIAPFLLFMDYLTDGATAGYDKPLMNLFHPELIGNYVDRGLLRAMVRCLCKRVGKVVHIPRDTAMMKSRGNNVNFIALVDFQYAKQVKCRISWTWRPTGNMLHTKNGPIRPFYVTGFRVEPAGGKEFDVVEFLRTDDFVPFAESFVERLFERPPKAAVEMMVPALQERYVNDLDKLQRSIQHVCGTTEKTAGEPNITLVGESILRASTSANTAAAAETDGNNRGEGNTAEDTNTNTNTSSSSTKANTPSGGDAKGSAIQGIEFRFFVNGISQREMEVTVAVVFAGLRCYVNRYEVRALPDTRTQVVLDHDTGEKTIVA</sequence>
<dbReference type="RefSeq" id="XP_028883673.1">
    <property type="nucleotide sequence ID" value="XM_029024850.1"/>
</dbReference>
<organism evidence="3 4">
    <name type="scientific">Trypanosoma theileri</name>
    <dbReference type="NCBI Taxonomy" id="67003"/>
    <lineage>
        <taxon>Eukaryota</taxon>
        <taxon>Discoba</taxon>
        <taxon>Euglenozoa</taxon>
        <taxon>Kinetoplastea</taxon>
        <taxon>Metakinetoplastina</taxon>
        <taxon>Trypanosomatida</taxon>
        <taxon>Trypanosomatidae</taxon>
        <taxon>Trypanosoma</taxon>
    </lineage>
</organism>
<dbReference type="GeneID" id="39984630"/>
<accession>A0A1X0NY60</accession>
<evidence type="ECO:0000256" key="2">
    <source>
        <dbReference type="SAM" id="Phobius"/>
    </source>
</evidence>
<evidence type="ECO:0000313" key="3">
    <source>
        <dbReference type="EMBL" id="ORC89607.1"/>
    </source>
</evidence>
<feature type="compositionally biased region" description="Low complexity" evidence="1">
    <location>
        <begin position="273"/>
        <end position="295"/>
    </location>
</feature>
<dbReference type="AlphaFoldDB" id="A0A1X0NY60"/>
<evidence type="ECO:0000313" key="4">
    <source>
        <dbReference type="Proteomes" id="UP000192257"/>
    </source>
</evidence>
<protein>
    <submittedName>
        <fullName evidence="3">Uncharacterized protein</fullName>
    </submittedName>
</protein>
<evidence type="ECO:0000256" key="1">
    <source>
        <dbReference type="SAM" id="MobiDB-lite"/>
    </source>
</evidence>
<reference evidence="3 4" key="1">
    <citation type="submission" date="2017-03" db="EMBL/GenBank/DDBJ databases">
        <title>An alternative strategy for trypanosome survival in the mammalian bloodstream revealed through genome and transcriptome analysis of the ubiquitous bovine parasite Trypanosoma (Megatrypanum) theileri.</title>
        <authorList>
            <person name="Kelly S."/>
            <person name="Ivens A."/>
            <person name="Mott A."/>
            <person name="O'Neill E."/>
            <person name="Emms D."/>
            <person name="Macleod O."/>
            <person name="Voorheis P."/>
            <person name="Matthews J."/>
            <person name="Matthews K."/>
            <person name="Carrington M."/>
        </authorList>
    </citation>
    <scope>NUCLEOTIDE SEQUENCE [LARGE SCALE GENOMIC DNA]</scope>
    <source>
        <strain evidence="3">Edinburgh</strain>
    </source>
</reference>
<dbReference type="EMBL" id="NBCO01000011">
    <property type="protein sequence ID" value="ORC89607.1"/>
    <property type="molecule type" value="Genomic_DNA"/>
</dbReference>
<keyword evidence="2" id="KW-1133">Transmembrane helix</keyword>
<dbReference type="Proteomes" id="UP000192257">
    <property type="component" value="Unassembled WGS sequence"/>
</dbReference>
<feature type="region of interest" description="Disordered" evidence="1">
    <location>
        <begin position="255"/>
        <end position="300"/>
    </location>
</feature>
<keyword evidence="2" id="KW-0472">Membrane</keyword>